<name>A0ABU6R7Y4_9FABA</name>
<evidence type="ECO:0000256" key="1">
    <source>
        <dbReference type="ARBA" id="ARBA00004567"/>
    </source>
</evidence>
<gene>
    <name evidence="12" type="ORF">PIB30_017519</name>
</gene>
<sequence>MGDAENLPPSKKRVAGRELTRDTPLDDDEEVAPEVEGGTFKRASDEVLASRRIVKVRRQQTNSAPSSNPFSGIRLVTPTETTAEKKSTEEYTATATDDSKDTKEEKDEETKQPKGENHEVEDKSSAGESNADKEQIVEEKNNDGKQEAKSETNDNESESEDKKNAACKESINKADEDKDGNDAKNIDKKENSDDSNKKAEKVESEEPSSEGGNFKSFQQLSSNQNAFTGLAGTGSNTSLFSFGSMSKEGSALSSGTSSIFGLSTNGNSGFGVSGVSPALSRSEGSGFALQEVTTETGEEDENVIFRANSALFEFADGSWKERGKGELKVNVHRGTEKARLLMRARGNYRLILNASLYSEMKLKNMDKKGVSFACINSASEGKDGLSTFALKFKDESILEDFKCAVMAHKGDTSLGSN</sequence>
<dbReference type="SMART" id="SM00160">
    <property type="entry name" value="RanBD"/>
    <property type="match status" value="1"/>
</dbReference>
<dbReference type="Pfam" id="PF08911">
    <property type="entry name" value="NUP50"/>
    <property type="match status" value="1"/>
</dbReference>
<dbReference type="SUPFAM" id="SSF50729">
    <property type="entry name" value="PH domain-like"/>
    <property type="match status" value="1"/>
</dbReference>
<accession>A0ABU6R7Y4</accession>
<evidence type="ECO:0000256" key="9">
    <source>
        <dbReference type="ARBA" id="ARBA00023242"/>
    </source>
</evidence>
<reference evidence="12 13" key="1">
    <citation type="journal article" date="2023" name="Plants (Basel)">
        <title>Bridging the Gap: Combining Genomics and Transcriptomics Approaches to Understand Stylosanthes scabra, an Orphan Legume from the Brazilian Caatinga.</title>
        <authorList>
            <person name="Ferreira-Neto J.R.C."/>
            <person name="da Silva M.D."/>
            <person name="Binneck E."/>
            <person name="de Melo N.F."/>
            <person name="da Silva R.H."/>
            <person name="de Melo A.L.T.M."/>
            <person name="Pandolfi V."/>
            <person name="Bustamante F.O."/>
            <person name="Brasileiro-Vidal A.C."/>
            <person name="Benko-Iseppon A.M."/>
        </authorList>
    </citation>
    <scope>NUCLEOTIDE SEQUENCE [LARGE SCALE GENOMIC DNA]</scope>
    <source>
        <tissue evidence="12">Leaves</tissue>
    </source>
</reference>
<feature type="region of interest" description="Disordered" evidence="10">
    <location>
        <begin position="1"/>
        <end position="44"/>
    </location>
</feature>
<dbReference type="EMBL" id="JASCZI010030259">
    <property type="protein sequence ID" value="MED6120071.1"/>
    <property type="molecule type" value="Genomic_DNA"/>
</dbReference>
<keyword evidence="9" id="KW-0539">Nucleus</keyword>
<dbReference type="InterPro" id="IPR045255">
    <property type="entry name" value="RanBP1-like"/>
</dbReference>
<dbReference type="InterPro" id="IPR011993">
    <property type="entry name" value="PH-like_dom_sf"/>
</dbReference>
<keyword evidence="2" id="KW-0813">Transport</keyword>
<protein>
    <recommendedName>
        <fullName evidence="11">RanBD1 domain-containing protein</fullName>
    </recommendedName>
</protein>
<feature type="compositionally biased region" description="Polar residues" evidence="10">
    <location>
        <begin position="59"/>
        <end position="70"/>
    </location>
</feature>
<feature type="compositionally biased region" description="Basic and acidic residues" evidence="10">
    <location>
        <begin position="15"/>
        <end position="24"/>
    </location>
</feature>
<feature type="region of interest" description="Disordered" evidence="10">
    <location>
        <begin position="56"/>
        <end position="216"/>
    </location>
</feature>
<evidence type="ECO:0000256" key="10">
    <source>
        <dbReference type="SAM" id="MobiDB-lite"/>
    </source>
</evidence>
<organism evidence="12 13">
    <name type="scientific">Stylosanthes scabra</name>
    <dbReference type="NCBI Taxonomy" id="79078"/>
    <lineage>
        <taxon>Eukaryota</taxon>
        <taxon>Viridiplantae</taxon>
        <taxon>Streptophyta</taxon>
        <taxon>Embryophyta</taxon>
        <taxon>Tracheophyta</taxon>
        <taxon>Spermatophyta</taxon>
        <taxon>Magnoliopsida</taxon>
        <taxon>eudicotyledons</taxon>
        <taxon>Gunneridae</taxon>
        <taxon>Pentapetalae</taxon>
        <taxon>rosids</taxon>
        <taxon>fabids</taxon>
        <taxon>Fabales</taxon>
        <taxon>Fabaceae</taxon>
        <taxon>Papilionoideae</taxon>
        <taxon>50 kb inversion clade</taxon>
        <taxon>dalbergioids sensu lato</taxon>
        <taxon>Dalbergieae</taxon>
        <taxon>Pterocarpus clade</taxon>
        <taxon>Stylosanthes</taxon>
    </lineage>
</organism>
<dbReference type="PROSITE" id="PS50196">
    <property type="entry name" value="RANBD1"/>
    <property type="match status" value="1"/>
</dbReference>
<dbReference type="PANTHER" id="PTHR23138">
    <property type="entry name" value="RAN BINDING PROTEIN"/>
    <property type="match status" value="1"/>
</dbReference>
<dbReference type="Pfam" id="PF00638">
    <property type="entry name" value="Ran_BP1"/>
    <property type="match status" value="1"/>
</dbReference>
<feature type="compositionally biased region" description="Basic and acidic residues" evidence="10">
    <location>
        <begin position="160"/>
        <end position="204"/>
    </location>
</feature>
<keyword evidence="7" id="KW-0811">Translocation</keyword>
<feature type="domain" description="RanBD1" evidence="11">
    <location>
        <begin position="274"/>
        <end position="405"/>
    </location>
</feature>
<dbReference type="InterPro" id="IPR045207">
    <property type="entry name" value="RanBD_NUP50_plant"/>
</dbReference>
<evidence type="ECO:0000259" key="11">
    <source>
        <dbReference type="PROSITE" id="PS50196"/>
    </source>
</evidence>
<keyword evidence="6" id="KW-0007">Acetylation</keyword>
<dbReference type="Gene3D" id="2.30.29.30">
    <property type="entry name" value="Pleckstrin-homology domain (PH domain)/Phosphotyrosine-binding domain (PTB)"/>
    <property type="match status" value="1"/>
</dbReference>
<dbReference type="InterPro" id="IPR000156">
    <property type="entry name" value="Ran_bind_dom"/>
</dbReference>
<evidence type="ECO:0000256" key="8">
    <source>
        <dbReference type="ARBA" id="ARBA00023132"/>
    </source>
</evidence>
<evidence type="ECO:0000256" key="6">
    <source>
        <dbReference type="ARBA" id="ARBA00022990"/>
    </source>
</evidence>
<dbReference type="PANTHER" id="PTHR23138:SF142">
    <property type="entry name" value="RAN-BINDING PROTEIN 3B-RELATED"/>
    <property type="match status" value="1"/>
</dbReference>
<evidence type="ECO:0000313" key="13">
    <source>
        <dbReference type="Proteomes" id="UP001341840"/>
    </source>
</evidence>
<comment type="subcellular location">
    <subcellularLocation>
        <location evidence="1">Nucleus</location>
        <location evidence="1">Nuclear pore complex</location>
    </subcellularLocation>
</comment>
<evidence type="ECO:0000256" key="2">
    <source>
        <dbReference type="ARBA" id="ARBA00022448"/>
    </source>
</evidence>
<dbReference type="Proteomes" id="UP001341840">
    <property type="component" value="Unassembled WGS sequence"/>
</dbReference>
<keyword evidence="5" id="KW-0653">Protein transport</keyword>
<keyword evidence="4" id="KW-0509">mRNA transport</keyword>
<dbReference type="InterPro" id="IPR015007">
    <property type="entry name" value="NUP2/50/61"/>
</dbReference>
<evidence type="ECO:0000256" key="4">
    <source>
        <dbReference type="ARBA" id="ARBA00022816"/>
    </source>
</evidence>
<keyword evidence="3" id="KW-0677">Repeat</keyword>
<evidence type="ECO:0000256" key="3">
    <source>
        <dbReference type="ARBA" id="ARBA00022737"/>
    </source>
</evidence>
<evidence type="ECO:0000256" key="5">
    <source>
        <dbReference type="ARBA" id="ARBA00022927"/>
    </source>
</evidence>
<feature type="compositionally biased region" description="Basic and acidic residues" evidence="10">
    <location>
        <begin position="97"/>
        <end position="152"/>
    </location>
</feature>
<evidence type="ECO:0000313" key="12">
    <source>
        <dbReference type="EMBL" id="MED6120071.1"/>
    </source>
</evidence>
<comment type="caution">
    <text evidence="12">The sequence shown here is derived from an EMBL/GenBank/DDBJ whole genome shotgun (WGS) entry which is preliminary data.</text>
</comment>
<keyword evidence="8" id="KW-0906">Nuclear pore complex</keyword>
<evidence type="ECO:0000256" key="7">
    <source>
        <dbReference type="ARBA" id="ARBA00023010"/>
    </source>
</evidence>
<proteinExistence type="predicted"/>
<keyword evidence="13" id="KW-1185">Reference proteome</keyword>
<dbReference type="CDD" id="cd13169">
    <property type="entry name" value="RanBD_NUP50_plant"/>
    <property type="match status" value="1"/>
</dbReference>